<dbReference type="GO" id="GO:1903037">
    <property type="term" value="P:regulation of leukocyte cell-cell adhesion"/>
    <property type="evidence" value="ECO:0007669"/>
    <property type="project" value="UniProtKB-ARBA"/>
</dbReference>
<dbReference type="InterPro" id="IPR013783">
    <property type="entry name" value="Ig-like_fold"/>
</dbReference>
<evidence type="ECO:0000256" key="10">
    <source>
        <dbReference type="ARBA" id="ARBA00038221"/>
    </source>
</evidence>
<feature type="domain" description="Ig-like" evidence="13">
    <location>
        <begin position="14"/>
        <end position="139"/>
    </location>
</feature>
<dbReference type="InterPro" id="IPR007110">
    <property type="entry name" value="Ig-like_dom"/>
</dbReference>
<keyword evidence="8" id="KW-0325">Glycoprotein</keyword>
<dbReference type="InterPro" id="IPR036179">
    <property type="entry name" value="Ig-like_dom_sf"/>
</dbReference>
<dbReference type="CDD" id="cd13733">
    <property type="entry name" value="SPRY_PRY_C-I_1"/>
    <property type="match status" value="1"/>
</dbReference>
<dbReference type="Pfam" id="PF13765">
    <property type="entry name" value="PRY"/>
    <property type="match status" value="1"/>
</dbReference>
<reference key="1">
    <citation type="submission" date="2019-01" db="UniProtKB">
        <authorList>
            <consortium name="RefSeq"/>
        </authorList>
    </citation>
    <scope>IDENTIFICATION</scope>
</reference>
<dbReference type="Pfam" id="PF07686">
    <property type="entry name" value="V-set"/>
    <property type="match status" value="1"/>
</dbReference>
<reference evidence="15" key="2">
    <citation type="submission" date="2025-08" db="UniProtKB">
        <authorList>
            <consortium name="RefSeq"/>
        </authorList>
    </citation>
    <scope>IDENTIFICATION</scope>
    <source>
        <tissue evidence="15">Blood</tissue>
    </source>
</reference>
<dbReference type="InterPro" id="IPR003879">
    <property type="entry name" value="Butyrophylin_SPRY"/>
</dbReference>
<dbReference type="GO" id="GO:0005102">
    <property type="term" value="F:signaling receptor binding"/>
    <property type="evidence" value="ECO:0007669"/>
    <property type="project" value="TreeGrafter"/>
</dbReference>
<feature type="chain" id="PRO_5018709563" evidence="11">
    <location>
        <begin position="20"/>
        <end position="459"/>
    </location>
</feature>
<dbReference type="PROSITE" id="PS50835">
    <property type="entry name" value="IG_LIKE"/>
    <property type="match status" value="2"/>
</dbReference>
<dbReference type="SUPFAM" id="SSF48726">
    <property type="entry name" value="Immunoglobulin"/>
    <property type="match status" value="2"/>
</dbReference>
<dbReference type="InParanoid" id="A0A3Q7N9X3"/>
<keyword evidence="14" id="KW-1185">Reference proteome</keyword>
<evidence type="ECO:0000313" key="15">
    <source>
        <dbReference type="RefSeq" id="XP_025718453.1"/>
    </source>
</evidence>
<dbReference type="SMART" id="SM00589">
    <property type="entry name" value="PRY"/>
    <property type="match status" value="1"/>
</dbReference>
<gene>
    <name evidence="15" type="primary">LOC112816249</name>
</gene>
<dbReference type="AlphaFoldDB" id="A0A3Q7N9X3"/>
<dbReference type="Pfam" id="PF00622">
    <property type="entry name" value="SPRY"/>
    <property type="match status" value="1"/>
</dbReference>
<evidence type="ECO:0000256" key="5">
    <source>
        <dbReference type="ARBA" id="ARBA00022989"/>
    </source>
</evidence>
<name>A0A3Q7N9X3_CALUR</name>
<evidence type="ECO:0000259" key="12">
    <source>
        <dbReference type="PROSITE" id="PS50188"/>
    </source>
</evidence>
<dbReference type="Proteomes" id="UP000286641">
    <property type="component" value="Unplaced"/>
</dbReference>
<dbReference type="InterPro" id="IPR006574">
    <property type="entry name" value="PRY"/>
</dbReference>
<evidence type="ECO:0000256" key="9">
    <source>
        <dbReference type="ARBA" id="ARBA00023319"/>
    </source>
</evidence>
<feature type="domain" description="B30.2/SPRY" evidence="12">
    <location>
        <begin position="252"/>
        <end position="441"/>
    </location>
</feature>
<dbReference type="PRINTS" id="PR01407">
    <property type="entry name" value="BUTYPHLNCDUF"/>
</dbReference>
<dbReference type="Pfam" id="PF22705">
    <property type="entry name" value="C2-set_3"/>
    <property type="match status" value="1"/>
</dbReference>
<dbReference type="InterPro" id="IPR053896">
    <property type="entry name" value="BTN3A2-like_Ig-C"/>
</dbReference>
<evidence type="ECO:0000256" key="8">
    <source>
        <dbReference type="ARBA" id="ARBA00023180"/>
    </source>
</evidence>
<dbReference type="GO" id="GO:0009897">
    <property type="term" value="C:external side of plasma membrane"/>
    <property type="evidence" value="ECO:0007669"/>
    <property type="project" value="TreeGrafter"/>
</dbReference>
<dbReference type="GO" id="GO:0050863">
    <property type="term" value="P:regulation of T cell activation"/>
    <property type="evidence" value="ECO:0007669"/>
    <property type="project" value="UniProtKB-ARBA"/>
</dbReference>
<keyword evidence="5" id="KW-1133">Transmembrane helix</keyword>
<dbReference type="InterPro" id="IPR013320">
    <property type="entry name" value="ConA-like_dom_sf"/>
</dbReference>
<feature type="domain" description="Ig-like" evidence="13">
    <location>
        <begin position="147"/>
        <end position="229"/>
    </location>
</feature>
<dbReference type="Gene3D" id="2.60.40.10">
    <property type="entry name" value="Immunoglobulins"/>
    <property type="match status" value="2"/>
</dbReference>
<dbReference type="FunFam" id="2.60.120.920:FF:000004">
    <property type="entry name" value="Butyrophilin subfamily 1 member A1"/>
    <property type="match status" value="1"/>
</dbReference>
<dbReference type="GO" id="GO:0050852">
    <property type="term" value="P:T cell receptor signaling pathway"/>
    <property type="evidence" value="ECO:0007669"/>
    <property type="project" value="TreeGrafter"/>
</dbReference>
<dbReference type="PANTHER" id="PTHR24100">
    <property type="entry name" value="BUTYROPHILIN"/>
    <property type="match status" value="1"/>
</dbReference>
<evidence type="ECO:0000259" key="13">
    <source>
        <dbReference type="PROSITE" id="PS50835"/>
    </source>
</evidence>
<evidence type="ECO:0000256" key="6">
    <source>
        <dbReference type="ARBA" id="ARBA00023136"/>
    </source>
</evidence>
<evidence type="ECO:0000256" key="4">
    <source>
        <dbReference type="ARBA" id="ARBA00022729"/>
    </source>
</evidence>
<evidence type="ECO:0000313" key="14">
    <source>
        <dbReference type="Proteomes" id="UP000286641"/>
    </source>
</evidence>
<dbReference type="PANTHER" id="PTHR24100:SF149">
    <property type="entry name" value="BG-LIKE ANTIGEN 1-RELATED"/>
    <property type="match status" value="1"/>
</dbReference>
<comment type="subcellular location">
    <subcellularLocation>
        <location evidence="1">Membrane</location>
        <topology evidence="1">Single-pass type I membrane protein</topology>
    </subcellularLocation>
</comment>
<evidence type="ECO:0000256" key="11">
    <source>
        <dbReference type="SAM" id="SignalP"/>
    </source>
</evidence>
<dbReference type="SMART" id="SM00406">
    <property type="entry name" value="IGv"/>
    <property type="match status" value="1"/>
</dbReference>
<accession>A0A3Q7N9X3</accession>
<dbReference type="InterPro" id="IPR050504">
    <property type="entry name" value="IgSF_BTN/MOG"/>
</dbReference>
<organism evidence="14 15">
    <name type="scientific">Callorhinus ursinus</name>
    <name type="common">Northern fur seal</name>
    <dbReference type="NCBI Taxonomy" id="34884"/>
    <lineage>
        <taxon>Eukaryota</taxon>
        <taxon>Metazoa</taxon>
        <taxon>Chordata</taxon>
        <taxon>Craniata</taxon>
        <taxon>Vertebrata</taxon>
        <taxon>Euteleostomi</taxon>
        <taxon>Mammalia</taxon>
        <taxon>Eutheria</taxon>
        <taxon>Laurasiatheria</taxon>
        <taxon>Carnivora</taxon>
        <taxon>Caniformia</taxon>
        <taxon>Pinnipedia</taxon>
        <taxon>Otariidae</taxon>
        <taxon>Callorhinus</taxon>
    </lineage>
</organism>
<comment type="similarity">
    <text evidence="10">Belongs to the SKINT family.</text>
</comment>
<dbReference type="GO" id="GO:0001817">
    <property type="term" value="P:regulation of cytokine production"/>
    <property type="evidence" value="ECO:0007669"/>
    <property type="project" value="TreeGrafter"/>
</dbReference>
<dbReference type="PROSITE" id="PS50188">
    <property type="entry name" value="B302_SPRY"/>
    <property type="match status" value="1"/>
</dbReference>
<comment type="similarity">
    <text evidence="2">Belongs to the immunoglobulin superfamily. BTN/MOG family.</text>
</comment>
<dbReference type="InterPro" id="IPR013106">
    <property type="entry name" value="Ig_V-set"/>
</dbReference>
<feature type="signal peptide" evidence="11">
    <location>
        <begin position="1"/>
        <end position="19"/>
    </location>
</feature>
<evidence type="ECO:0000256" key="3">
    <source>
        <dbReference type="ARBA" id="ARBA00022692"/>
    </source>
</evidence>
<dbReference type="InterPro" id="IPR003877">
    <property type="entry name" value="SPRY_dom"/>
</dbReference>
<dbReference type="GO" id="GO:0042110">
    <property type="term" value="P:T cell activation"/>
    <property type="evidence" value="ECO:0007669"/>
    <property type="project" value="UniProtKB-ARBA"/>
</dbReference>
<evidence type="ECO:0000256" key="2">
    <source>
        <dbReference type="ARBA" id="ARBA00007591"/>
    </source>
</evidence>
<evidence type="ECO:0000256" key="1">
    <source>
        <dbReference type="ARBA" id="ARBA00004479"/>
    </source>
</evidence>
<dbReference type="Gene3D" id="2.60.120.920">
    <property type="match status" value="1"/>
</dbReference>
<sequence>MVTIMPVTVLVMIPLFSKLLPGQFHVIGPRAPVIALVGEEAVLSCQISPSMDAQNMEVRWYRNDPLGLVYRYGTSWNDMEELRPEYQGRTEFLKENITKGHVALRIHPIQPSDGGDYACFFESSTYYNDAKFQVLVTVSGMAPHIHIEPGNSKDIKLTCTSMGWYPEPELQWRDHQGLHSAPVSEKKKIEENGLFHVESSLTVDKSSRGKLSCVIRNLILNVEKEVHVSMAVLEAGKSKVKAFADLVSESPLPGKLHEELGLEFARRYAENVTLDPETAHPYLEVAKDKKSVKSIAHLQELPKSSNRFDSLVSVLGQQIFSSNKHYWEVDVKNKMKWTVGICKHSVRRQGEITVSPETGFWTLCLKKCNDYQALTNPRITLHLEEPPEIIGIFLDYEAGRLSFYNVTNMTHIYTYKQKFTEALRPYFYPGPLYNGQNEQPLTIMTLRCTNKPQEDVACD</sequence>
<evidence type="ECO:0000256" key="7">
    <source>
        <dbReference type="ARBA" id="ARBA00023157"/>
    </source>
</evidence>
<protein>
    <submittedName>
        <fullName evidence="15">Butyrophilin subfamily 1 member A1-like</fullName>
    </submittedName>
</protein>
<dbReference type="InterPro" id="IPR043136">
    <property type="entry name" value="B30.2/SPRY_sf"/>
</dbReference>
<keyword evidence="7" id="KW-1015">Disulfide bond</keyword>
<dbReference type="InterPro" id="IPR003599">
    <property type="entry name" value="Ig_sub"/>
</dbReference>
<keyword evidence="3" id="KW-0812">Transmembrane</keyword>
<keyword evidence="6" id="KW-0472">Membrane</keyword>
<dbReference type="FunFam" id="2.60.40.10:FF:000142">
    <property type="entry name" value="V-set domain-containing T-cell activation inhibitor 1"/>
    <property type="match status" value="1"/>
</dbReference>
<proteinExistence type="inferred from homology"/>
<dbReference type="InterPro" id="IPR001870">
    <property type="entry name" value="B30.2/SPRY"/>
</dbReference>
<dbReference type="SUPFAM" id="SSF49899">
    <property type="entry name" value="Concanavalin A-like lectins/glucanases"/>
    <property type="match status" value="1"/>
</dbReference>
<dbReference type="SMART" id="SM00449">
    <property type="entry name" value="SPRY"/>
    <property type="match status" value="1"/>
</dbReference>
<dbReference type="RefSeq" id="XP_025718453.1">
    <property type="nucleotide sequence ID" value="XM_025862668.1"/>
</dbReference>
<dbReference type="SMART" id="SM00409">
    <property type="entry name" value="IG"/>
    <property type="match status" value="1"/>
</dbReference>
<dbReference type="FunFam" id="2.60.40.10:FF:000088">
    <property type="entry name" value="Butyrophilin subfamily 1 member A1"/>
    <property type="match status" value="1"/>
</dbReference>
<keyword evidence="4 11" id="KW-0732">Signal</keyword>
<keyword evidence="9" id="KW-0393">Immunoglobulin domain</keyword>